<dbReference type="SUPFAM" id="SSF46689">
    <property type="entry name" value="Homeodomain-like"/>
    <property type="match status" value="1"/>
</dbReference>
<dbReference type="Proteomes" id="UP001218638">
    <property type="component" value="Chromosome"/>
</dbReference>
<evidence type="ECO:0000313" key="2">
    <source>
        <dbReference type="EMBL" id="WED64334.1"/>
    </source>
</evidence>
<gene>
    <name evidence="4" type="ORF">PXH66_06280</name>
    <name evidence="2" type="ORF">PXH66_18505</name>
    <name evidence="3" type="ORF">PXH66_18735</name>
</gene>
<dbReference type="Pfam" id="PF13565">
    <property type="entry name" value="HTH_32"/>
    <property type="match status" value="1"/>
</dbReference>
<dbReference type="InterPro" id="IPR001584">
    <property type="entry name" value="Integrase_cat-core"/>
</dbReference>
<dbReference type="PROSITE" id="PS50994">
    <property type="entry name" value="INTEGRASE"/>
    <property type="match status" value="1"/>
</dbReference>
<dbReference type="KEGG" id="slom:PXH66_18505"/>
<protein>
    <submittedName>
        <fullName evidence="2">IS481 family transposase</fullName>
    </submittedName>
</protein>
<dbReference type="InterPro" id="IPR036388">
    <property type="entry name" value="WH-like_DNA-bd_sf"/>
</dbReference>
<dbReference type="EMBL" id="CP119075">
    <property type="protein sequence ID" value="WED66453.1"/>
    <property type="molecule type" value="Genomic_DNA"/>
</dbReference>
<evidence type="ECO:0000313" key="5">
    <source>
        <dbReference type="Proteomes" id="UP001218638"/>
    </source>
</evidence>
<evidence type="ECO:0000313" key="3">
    <source>
        <dbReference type="EMBL" id="WED64379.1"/>
    </source>
</evidence>
<dbReference type="SUPFAM" id="SSF53098">
    <property type="entry name" value="Ribonuclease H-like"/>
    <property type="match status" value="1"/>
</dbReference>
<dbReference type="Gene3D" id="3.30.420.10">
    <property type="entry name" value="Ribonuclease H-like superfamily/Ribonuclease H"/>
    <property type="match status" value="1"/>
</dbReference>
<dbReference type="EMBL" id="CP119075">
    <property type="protein sequence ID" value="WED64334.1"/>
    <property type="molecule type" value="Genomic_DNA"/>
</dbReference>
<dbReference type="EMBL" id="CP119075">
    <property type="protein sequence ID" value="WED64379.1"/>
    <property type="molecule type" value="Genomic_DNA"/>
</dbReference>
<dbReference type="Pfam" id="PF13683">
    <property type="entry name" value="rve_3"/>
    <property type="match status" value="1"/>
</dbReference>
<reference evidence="2" key="1">
    <citation type="submission" date="2023-03" db="EMBL/GenBank/DDBJ databases">
        <title>Lomoglobus Profundus gen. nov., sp. nov., a novel member of the phylum Verrucomicrobia, isolated from deep-marine sediment of South China Sea.</title>
        <authorList>
            <person name="Ahmad T."/>
            <person name="Ishaq S.E."/>
            <person name="Wang F."/>
        </authorList>
    </citation>
    <scope>NUCLEOTIDE SEQUENCE</scope>
    <source>
        <strain evidence="2">LMO-M01</strain>
    </source>
</reference>
<dbReference type="InterPro" id="IPR009057">
    <property type="entry name" value="Homeodomain-like_sf"/>
</dbReference>
<organism evidence="2 5">
    <name type="scientific">Synoicihabitans lomoniglobus</name>
    <dbReference type="NCBI Taxonomy" id="2909285"/>
    <lineage>
        <taxon>Bacteria</taxon>
        <taxon>Pseudomonadati</taxon>
        <taxon>Verrucomicrobiota</taxon>
        <taxon>Opitutia</taxon>
        <taxon>Opitutales</taxon>
        <taxon>Opitutaceae</taxon>
        <taxon>Synoicihabitans</taxon>
    </lineage>
</organism>
<accession>A0AAE9ZWE8</accession>
<dbReference type="GO" id="GO:0003676">
    <property type="term" value="F:nucleic acid binding"/>
    <property type="evidence" value="ECO:0007669"/>
    <property type="project" value="InterPro"/>
</dbReference>
<dbReference type="PANTHER" id="PTHR47515">
    <property type="entry name" value="LOW CALCIUM RESPONSE LOCUS PROTEIN T"/>
    <property type="match status" value="1"/>
</dbReference>
<dbReference type="PANTHER" id="PTHR47515:SF2">
    <property type="entry name" value="INTEGRASE CORE DOMAIN PROTEIN"/>
    <property type="match status" value="1"/>
</dbReference>
<evidence type="ECO:0000313" key="4">
    <source>
        <dbReference type="EMBL" id="WED66453.1"/>
    </source>
</evidence>
<sequence length="401" mass="46450">MPWKEVSPMDQKMQFISMAATGRFTVSQLCEDFDISRKTGHKWLRRYAAEGSAGLGDRSRRPRGCAHQTTTELVELVLQERKAKPSWGPKKLQDLLHCKHGIMQPPARSTIASLLKSHGLIKKRRRKPGLYHPRPSELTDPTHPNHVWTFDYKGWFLTQDRIRCDPLTVCDRFSRYVVCCQARYDQQFRGTHLACRNIMRYHGVPEIIRVDNGSPFASNGWGRLSRLSVWWISQGIQVEFTRPGHPQDNGSHERMHRDLKAETLQPSARNQRAQQRLFDRWRFTYNHERPHEGINMQKPAEIYHSSQRRLNENDNAVRYPADYLRRRVTEAGFINYRKRSYHVGEAFAGVTVGIHRTDAGTSELHFANIHLANLTLNAGDPFRPAAYMVPPHQVPLAKHNP</sequence>
<dbReference type="GO" id="GO:0015074">
    <property type="term" value="P:DNA integration"/>
    <property type="evidence" value="ECO:0007669"/>
    <property type="project" value="InterPro"/>
</dbReference>
<dbReference type="Gene3D" id="1.10.10.10">
    <property type="entry name" value="Winged helix-like DNA-binding domain superfamily/Winged helix DNA-binding domain"/>
    <property type="match status" value="1"/>
</dbReference>
<dbReference type="AlphaFoldDB" id="A0AAE9ZWE8"/>
<evidence type="ECO:0000259" key="1">
    <source>
        <dbReference type="PROSITE" id="PS50994"/>
    </source>
</evidence>
<feature type="domain" description="Integrase catalytic" evidence="1">
    <location>
        <begin position="140"/>
        <end position="307"/>
    </location>
</feature>
<name>A0AAE9ZWE8_9BACT</name>
<keyword evidence="5" id="KW-1185">Reference proteome</keyword>
<dbReference type="KEGG" id="slom:PXH66_06280"/>
<proteinExistence type="predicted"/>
<dbReference type="KEGG" id="slom:PXH66_18735"/>
<dbReference type="InterPro" id="IPR036397">
    <property type="entry name" value="RNaseH_sf"/>
</dbReference>
<dbReference type="InterPro" id="IPR012337">
    <property type="entry name" value="RNaseH-like_sf"/>
</dbReference>
<dbReference type="RefSeq" id="WP_330931001.1">
    <property type="nucleotide sequence ID" value="NZ_CP119075.1"/>
</dbReference>